<dbReference type="KEGG" id="bvk:117239160"/>
<dbReference type="PANTHER" id="PTHR12027">
    <property type="entry name" value="WNT RELATED"/>
    <property type="match status" value="1"/>
</dbReference>
<dbReference type="PRINTS" id="PR01349">
    <property type="entry name" value="WNTPROTEIN"/>
</dbReference>
<dbReference type="PROSITE" id="PS00246">
    <property type="entry name" value="WNT1"/>
    <property type="match status" value="1"/>
</dbReference>
<dbReference type="GO" id="GO:0000902">
    <property type="term" value="P:cell morphogenesis"/>
    <property type="evidence" value="ECO:0007669"/>
    <property type="project" value="UniProtKB-ARBA"/>
</dbReference>
<evidence type="ECO:0000256" key="10">
    <source>
        <dbReference type="SAM" id="SignalP"/>
    </source>
</evidence>
<dbReference type="GeneID" id="117239160"/>
<dbReference type="AlphaFoldDB" id="A0A6J3L7A3"/>
<evidence type="ECO:0000256" key="5">
    <source>
        <dbReference type="ARBA" id="ARBA00022530"/>
    </source>
</evidence>
<reference evidence="12" key="1">
    <citation type="submission" date="2025-08" db="UniProtKB">
        <authorList>
            <consortium name="RefSeq"/>
        </authorList>
    </citation>
    <scope>IDENTIFICATION</scope>
    <source>
        <tissue evidence="12">Muscle</tissue>
    </source>
</reference>
<evidence type="ECO:0000313" key="11">
    <source>
        <dbReference type="Proteomes" id="UP000504631"/>
    </source>
</evidence>
<evidence type="ECO:0000256" key="1">
    <source>
        <dbReference type="ARBA" id="ARBA00004498"/>
    </source>
</evidence>
<name>A0A6J3L7A3_9HYME</name>
<dbReference type="FunFam" id="3.30.2460.20:FF:000001">
    <property type="entry name" value="Wnt homolog"/>
    <property type="match status" value="1"/>
</dbReference>
<dbReference type="GO" id="GO:0045165">
    <property type="term" value="P:cell fate commitment"/>
    <property type="evidence" value="ECO:0007669"/>
    <property type="project" value="TreeGrafter"/>
</dbReference>
<evidence type="ECO:0000256" key="8">
    <source>
        <dbReference type="ARBA" id="ARBA00023288"/>
    </source>
</evidence>
<dbReference type="GO" id="GO:0060070">
    <property type="term" value="P:canonical Wnt signaling pathway"/>
    <property type="evidence" value="ECO:0007669"/>
    <property type="project" value="TreeGrafter"/>
</dbReference>
<dbReference type="RefSeq" id="XP_033360431.1">
    <property type="nucleotide sequence ID" value="XM_033504540.1"/>
</dbReference>
<dbReference type="GO" id="GO:0005615">
    <property type="term" value="C:extracellular space"/>
    <property type="evidence" value="ECO:0007669"/>
    <property type="project" value="TreeGrafter"/>
</dbReference>
<evidence type="ECO:0000256" key="6">
    <source>
        <dbReference type="ARBA" id="ARBA00022687"/>
    </source>
</evidence>
<dbReference type="GO" id="GO:0005109">
    <property type="term" value="F:frizzled binding"/>
    <property type="evidence" value="ECO:0007669"/>
    <property type="project" value="TreeGrafter"/>
</dbReference>
<organism evidence="11 12">
    <name type="scientific">Bombus vosnesenskii</name>
    <dbReference type="NCBI Taxonomy" id="207650"/>
    <lineage>
        <taxon>Eukaryota</taxon>
        <taxon>Metazoa</taxon>
        <taxon>Ecdysozoa</taxon>
        <taxon>Arthropoda</taxon>
        <taxon>Hexapoda</taxon>
        <taxon>Insecta</taxon>
        <taxon>Pterygota</taxon>
        <taxon>Neoptera</taxon>
        <taxon>Endopterygota</taxon>
        <taxon>Hymenoptera</taxon>
        <taxon>Apocrita</taxon>
        <taxon>Aculeata</taxon>
        <taxon>Apoidea</taxon>
        <taxon>Anthophila</taxon>
        <taxon>Apidae</taxon>
        <taxon>Bombus</taxon>
        <taxon>Pyrobombus</taxon>
    </lineage>
</organism>
<evidence type="ECO:0000256" key="7">
    <source>
        <dbReference type="ARBA" id="ARBA00023157"/>
    </source>
</evidence>
<keyword evidence="6 9" id="KW-0879">Wnt signaling pathway</keyword>
<dbReference type="CDD" id="cd19343">
    <property type="entry name" value="Wnt_Wnt11"/>
    <property type="match status" value="1"/>
</dbReference>
<comment type="function">
    <text evidence="9">Ligand for members of the frizzled family of seven transmembrane receptors.</text>
</comment>
<sequence length="427" mass="46646">MKMTATKRSGAKAWLLLFLLLIHDGRCIKWFAISATCKMIWTGGSLRTRINDRFIIICISILINVGLVQDRVNVAIYKIRTALGRTGDGYTWTREACTSAKSSGLLERKQARACRATPDVMASLVQAARDTSTVCQQAFRHRRWNCSSIERAPDYTPELLTGTREQAFVYAMSAAAAVWRLARGCALGSLAACSCATPPRREPPSPSALISPSSFTATSLSFGTLSAKNSFKWGGCGDDVRSASRMAKRFLQGATPPGTGATAKFMHAVNMHNNRAGRRAVEQSLTLECKCHGVSGSCSVRTCWRGLGSSGPAAAGSRLLRRYATAAEVRPRSGGRLPPLYHHDNLLYTTKSPDYCLPDKKRGSLGTVGRQCNGSSTGYEGCEYLCCGRGHVTKTEEVLERCDCKYISCCYVKCKTCRKVMKTYECK</sequence>
<gene>
    <name evidence="12" type="primary">LOC117239160</name>
</gene>
<keyword evidence="3 9" id="KW-0217">Developmental protein</keyword>
<evidence type="ECO:0000256" key="3">
    <source>
        <dbReference type="ARBA" id="ARBA00022473"/>
    </source>
</evidence>
<dbReference type="Gene3D" id="3.30.2460.20">
    <property type="match status" value="1"/>
</dbReference>
<keyword evidence="8" id="KW-0449">Lipoprotein</keyword>
<feature type="signal peptide" evidence="10">
    <location>
        <begin position="1"/>
        <end position="27"/>
    </location>
</feature>
<dbReference type="PANTHER" id="PTHR12027:SF102">
    <property type="entry name" value="PROTEIN WNT"/>
    <property type="match status" value="1"/>
</dbReference>
<dbReference type="GO" id="GO:0060560">
    <property type="term" value="P:developmental growth involved in morphogenesis"/>
    <property type="evidence" value="ECO:0007669"/>
    <property type="project" value="UniProtKB-ARBA"/>
</dbReference>
<dbReference type="GO" id="GO:0005125">
    <property type="term" value="F:cytokine activity"/>
    <property type="evidence" value="ECO:0007669"/>
    <property type="project" value="TreeGrafter"/>
</dbReference>
<dbReference type="GO" id="GO:0007517">
    <property type="term" value="P:muscle organ development"/>
    <property type="evidence" value="ECO:0007669"/>
    <property type="project" value="UniProtKB-ARBA"/>
</dbReference>
<protein>
    <recommendedName>
        <fullName evidence="9">Protein Wnt</fullName>
    </recommendedName>
</protein>
<dbReference type="SMART" id="SM00097">
    <property type="entry name" value="WNT1"/>
    <property type="match status" value="1"/>
</dbReference>
<dbReference type="InterPro" id="IPR005817">
    <property type="entry name" value="Wnt"/>
</dbReference>
<keyword evidence="5" id="KW-0272">Extracellular matrix</keyword>
<keyword evidence="11" id="KW-1185">Reference proteome</keyword>
<comment type="subcellular location">
    <subcellularLocation>
        <location evidence="1 9">Secreted</location>
        <location evidence="1 9">Extracellular space</location>
        <location evidence="1 9">Extracellular matrix</location>
    </subcellularLocation>
</comment>
<feature type="chain" id="PRO_5026919898" description="Protein Wnt" evidence="10">
    <location>
        <begin position="28"/>
        <end position="427"/>
    </location>
</feature>
<dbReference type="Proteomes" id="UP000504631">
    <property type="component" value="Unplaced"/>
</dbReference>
<proteinExistence type="inferred from homology"/>
<evidence type="ECO:0000313" key="12">
    <source>
        <dbReference type="RefSeq" id="XP_033360431.1"/>
    </source>
</evidence>
<dbReference type="Pfam" id="PF00110">
    <property type="entry name" value="wnt"/>
    <property type="match status" value="1"/>
</dbReference>
<evidence type="ECO:0000256" key="4">
    <source>
        <dbReference type="ARBA" id="ARBA00022525"/>
    </source>
</evidence>
<accession>A0A6J3L7A3</accession>
<keyword evidence="4" id="KW-0964">Secreted</keyword>
<keyword evidence="7" id="KW-1015">Disulfide bond</keyword>
<dbReference type="InterPro" id="IPR018161">
    <property type="entry name" value="Wnt_CS"/>
</dbReference>
<dbReference type="GO" id="GO:0030182">
    <property type="term" value="P:neuron differentiation"/>
    <property type="evidence" value="ECO:0007669"/>
    <property type="project" value="TreeGrafter"/>
</dbReference>
<keyword evidence="10" id="KW-0732">Signal</keyword>
<dbReference type="InterPro" id="IPR043158">
    <property type="entry name" value="Wnt_C"/>
</dbReference>
<comment type="similarity">
    <text evidence="2 9">Belongs to the Wnt family.</text>
</comment>
<evidence type="ECO:0000256" key="9">
    <source>
        <dbReference type="RuleBase" id="RU003500"/>
    </source>
</evidence>
<evidence type="ECO:0000256" key="2">
    <source>
        <dbReference type="ARBA" id="ARBA00005683"/>
    </source>
</evidence>